<sequence>MGDAKKPSVEALREMRELHQSKLAKAELEKEAHIQKMLEELEGLRSEREQNKQLLGEAQATLNYYNEMEKNGKLDEEDLKNSADVKGLVSDLERQRGVINTFVDTFVDTIKANPEVIKKLKEKEAAELEAQKAERLKREAALKEETRKEFAMLAEKIKALGEEKYLLDKQSKDADDVEIEAREKVKEMTQVESDKLSEKSPVKHQLGPFDRQGSFNAYLSQLLDRRERLGFWDFSSKRAIDNILSQKVLFGAVTDAYDNSCKLQESLKPQYEKIDEDAKKLQEIYAETRWGRNSELVSIDREALNREFVNLLRSFADVDRPDPTDSAAKMRIGKYPDWRKARSDLKNAALYGILYRIDNNAPF</sequence>
<feature type="coiled-coil region" evidence="1">
    <location>
        <begin position="116"/>
        <end position="187"/>
    </location>
</feature>
<keyword evidence="1" id="KW-0175">Coiled coil</keyword>
<name>A0A1F5VIK0_9BACT</name>
<evidence type="ECO:0000313" key="2">
    <source>
        <dbReference type="EMBL" id="OGF63235.1"/>
    </source>
</evidence>
<protein>
    <submittedName>
        <fullName evidence="2">Uncharacterized protein</fullName>
    </submittedName>
</protein>
<dbReference type="EMBL" id="MFHD01000005">
    <property type="protein sequence ID" value="OGF63235.1"/>
    <property type="molecule type" value="Genomic_DNA"/>
</dbReference>
<evidence type="ECO:0000256" key="1">
    <source>
        <dbReference type="SAM" id="Coils"/>
    </source>
</evidence>
<dbReference type="STRING" id="1798325.A2834_03820"/>
<comment type="caution">
    <text evidence="2">The sequence shown here is derived from an EMBL/GenBank/DDBJ whole genome shotgun (WGS) entry which is preliminary data.</text>
</comment>
<proteinExistence type="predicted"/>
<reference evidence="2 3" key="1">
    <citation type="journal article" date="2016" name="Nat. Commun.">
        <title>Thousands of microbial genomes shed light on interconnected biogeochemical processes in an aquifer system.</title>
        <authorList>
            <person name="Anantharaman K."/>
            <person name="Brown C.T."/>
            <person name="Hug L.A."/>
            <person name="Sharon I."/>
            <person name="Castelle C.J."/>
            <person name="Probst A.J."/>
            <person name="Thomas B.C."/>
            <person name="Singh A."/>
            <person name="Wilkins M.J."/>
            <person name="Karaoz U."/>
            <person name="Brodie E.L."/>
            <person name="Williams K.H."/>
            <person name="Hubbard S.S."/>
            <person name="Banfield J.F."/>
        </authorList>
    </citation>
    <scope>NUCLEOTIDE SEQUENCE [LARGE SCALE GENOMIC DNA]</scope>
</reference>
<feature type="coiled-coil region" evidence="1">
    <location>
        <begin position="9"/>
        <end position="61"/>
    </location>
</feature>
<dbReference type="AlphaFoldDB" id="A0A1F5VIK0"/>
<gene>
    <name evidence="2" type="ORF">A2834_03820</name>
</gene>
<evidence type="ECO:0000313" key="3">
    <source>
        <dbReference type="Proteomes" id="UP000179251"/>
    </source>
</evidence>
<accession>A0A1F5VIK0</accession>
<organism evidence="2 3">
    <name type="scientific">Candidatus Giovannonibacteria bacterium RIFCSPHIGHO2_01_FULL_45_23</name>
    <dbReference type="NCBI Taxonomy" id="1798325"/>
    <lineage>
        <taxon>Bacteria</taxon>
        <taxon>Candidatus Giovannoniibacteriota</taxon>
    </lineage>
</organism>
<dbReference type="Proteomes" id="UP000179251">
    <property type="component" value="Unassembled WGS sequence"/>
</dbReference>